<keyword evidence="2" id="KW-1185">Reference proteome</keyword>
<dbReference type="InParanoid" id="A0A163ARW2"/>
<organism evidence="1 2">
    <name type="scientific">Phycomyces blakesleeanus (strain ATCC 8743b / DSM 1359 / FGSC 10004 / NBRC 33097 / NRRL 1555)</name>
    <dbReference type="NCBI Taxonomy" id="763407"/>
    <lineage>
        <taxon>Eukaryota</taxon>
        <taxon>Fungi</taxon>
        <taxon>Fungi incertae sedis</taxon>
        <taxon>Mucoromycota</taxon>
        <taxon>Mucoromycotina</taxon>
        <taxon>Mucoromycetes</taxon>
        <taxon>Mucorales</taxon>
        <taxon>Phycomycetaceae</taxon>
        <taxon>Phycomyces</taxon>
    </lineage>
</organism>
<protein>
    <submittedName>
        <fullName evidence="1">Uncharacterized protein</fullName>
    </submittedName>
</protein>
<proteinExistence type="predicted"/>
<reference evidence="2" key="1">
    <citation type="submission" date="2015-06" db="EMBL/GenBank/DDBJ databases">
        <title>Expansion of signal transduction pathways in fungi by whole-genome duplication.</title>
        <authorList>
            <consortium name="DOE Joint Genome Institute"/>
            <person name="Corrochano L.M."/>
            <person name="Kuo A."/>
            <person name="Marcet-Houben M."/>
            <person name="Polaino S."/>
            <person name="Salamov A."/>
            <person name="Villalobos J.M."/>
            <person name="Alvarez M.I."/>
            <person name="Avalos J."/>
            <person name="Benito E.P."/>
            <person name="Benoit I."/>
            <person name="Burger G."/>
            <person name="Camino L.P."/>
            <person name="Canovas D."/>
            <person name="Cerda-Olmedo E."/>
            <person name="Cheng J.-F."/>
            <person name="Dominguez A."/>
            <person name="Elias M."/>
            <person name="Eslava A.P."/>
            <person name="Glaser F."/>
            <person name="Grimwood J."/>
            <person name="Gutierrez G."/>
            <person name="Heitman J."/>
            <person name="Henrissat B."/>
            <person name="Iturriaga E.A."/>
            <person name="Lang B.F."/>
            <person name="Lavin J.L."/>
            <person name="Lee S."/>
            <person name="Li W."/>
            <person name="Lindquist E."/>
            <person name="Lopez-Garcia S."/>
            <person name="Luque E.M."/>
            <person name="Marcos A.T."/>
            <person name="Martin J."/>
            <person name="McCluskey K."/>
            <person name="Medina H.R."/>
            <person name="Miralles-Duran A."/>
            <person name="Miyazaki A."/>
            <person name="Munoz-Torres E."/>
            <person name="Oguiza J.A."/>
            <person name="Ohm R."/>
            <person name="Olmedo M."/>
            <person name="Orejas M."/>
            <person name="Ortiz-Castellanos L."/>
            <person name="Pisabarro A.G."/>
            <person name="Rodriguez-Romero J."/>
            <person name="Ruiz-Herrera J."/>
            <person name="Ruiz-Vazquez R."/>
            <person name="Sanz C."/>
            <person name="Schackwitz W."/>
            <person name="Schmutz J."/>
            <person name="Shahriari M."/>
            <person name="Shelest E."/>
            <person name="Silva-Franco F."/>
            <person name="Soanes D."/>
            <person name="Syed K."/>
            <person name="Tagua V.G."/>
            <person name="Talbot N.J."/>
            <person name="Thon M."/>
            <person name="De vries R.P."/>
            <person name="Wiebenga A."/>
            <person name="Yadav J.S."/>
            <person name="Braun E.L."/>
            <person name="Baker S."/>
            <person name="Garre V."/>
            <person name="Horwitz B."/>
            <person name="Torres-Martinez S."/>
            <person name="Idnurm A."/>
            <person name="Herrera-Estrella A."/>
            <person name="Gabaldon T."/>
            <person name="Grigoriev I.V."/>
        </authorList>
    </citation>
    <scope>NUCLEOTIDE SEQUENCE [LARGE SCALE GENOMIC DNA]</scope>
    <source>
        <strain evidence="2">NRRL 1555(-)</strain>
    </source>
</reference>
<dbReference type="RefSeq" id="XP_018293401.1">
    <property type="nucleotide sequence ID" value="XM_018441270.1"/>
</dbReference>
<dbReference type="GeneID" id="29002176"/>
<dbReference type="Proteomes" id="UP000077315">
    <property type="component" value="Unassembled WGS sequence"/>
</dbReference>
<evidence type="ECO:0000313" key="2">
    <source>
        <dbReference type="Proteomes" id="UP000077315"/>
    </source>
</evidence>
<gene>
    <name evidence="1" type="ORF">PHYBLDRAFT_64285</name>
</gene>
<sequence length="193" mass="22026">MSINSETKSETLHISCQYNYESQIISLLQAMHSEIIFLKAGQNTIKLELNSIREELNLKIDYLQSQLDNRGFSEQETISSATNIPCNSLIRAPIPNIWDITLKHVFRMMNEDLDIEINNEEKATLQVFTNIICDELAVHPLVKDLGSCPSWGSIPVMVRKQMCTKHATLMKDTGINLTRCHENWVSALRISHL</sequence>
<accession>A0A163ARW2</accession>
<dbReference type="EMBL" id="KV440977">
    <property type="protein sequence ID" value="OAD75361.1"/>
    <property type="molecule type" value="Genomic_DNA"/>
</dbReference>
<dbReference type="AlphaFoldDB" id="A0A163ARW2"/>
<name>A0A163ARW2_PHYB8</name>
<evidence type="ECO:0000313" key="1">
    <source>
        <dbReference type="EMBL" id="OAD75361.1"/>
    </source>
</evidence>
<dbReference type="VEuPathDB" id="FungiDB:PHYBLDRAFT_64285"/>